<reference evidence="1" key="1">
    <citation type="submission" date="2021-03" db="EMBL/GenBank/DDBJ databases">
        <title>Evolutionary priming and transition to the ectomycorrhizal habit in an iconic lineage of mushroom-forming fungi: is preadaptation a requirement?</title>
        <authorList>
            <consortium name="DOE Joint Genome Institute"/>
            <person name="Looney B.P."/>
            <person name="Miyauchi S."/>
            <person name="Morin E."/>
            <person name="Drula E."/>
            <person name="Courty P.E."/>
            <person name="Chicoki N."/>
            <person name="Fauchery L."/>
            <person name="Kohler A."/>
            <person name="Kuo A."/>
            <person name="LaButti K."/>
            <person name="Pangilinan J."/>
            <person name="Lipzen A."/>
            <person name="Riley R."/>
            <person name="Andreopoulos W."/>
            <person name="He G."/>
            <person name="Johnson J."/>
            <person name="Barry K.W."/>
            <person name="Grigoriev I.V."/>
            <person name="Nagy L."/>
            <person name="Hibbett D."/>
            <person name="Henrissat B."/>
            <person name="Matheny P.B."/>
            <person name="Labbe J."/>
            <person name="Martin A.F."/>
        </authorList>
    </citation>
    <scope>NUCLEOTIDE SEQUENCE</scope>
    <source>
        <strain evidence="1">BPL698</strain>
    </source>
</reference>
<accession>A0ACC0ULV6</accession>
<comment type="caution">
    <text evidence="1">The sequence shown here is derived from an EMBL/GenBank/DDBJ whole genome shotgun (WGS) entry which is preliminary data.</text>
</comment>
<proteinExistence type="predicted"/>
<evidence type="ECO:0000313" key="1">
    <source>
        <dbReference type="EMBL" id="KAI9512673.1"/>
    </source>
</evidence>
<sequence length="694" mass="78098">MKTCHYNYTTTRQSIENKFRAVFGGKPPYSWQVDVTEALLLGLDCVVIAGTGSGKTMPFGMPLLLDEAKDNMVVVISPLNELEAEQAERFHKLGLTATAVNGDVYNEQLHKDIKERKHRVLLTSPEMCLEHPTFSKLMRTPEFTRNIFAFVVDEAHCISQWGDLFRKKYAELGRLRSFVPDSVPILATSATMPPHILNDVRLKLCLSESQTFTVNLGNDRPNITPIICRMRGAANDLDALNFAINEANAPGAKLLIRTIIYFNTRDLAYKGHMHLRGLIPEEMRSRVDFLHAGQTRRAKRKVMNDFWDGKVDILCATEIAGMGMDIQDVPRVIQFMVPPTLSVWTQRLGCAGRSGEPAIVILLVEPSDPDDKDKDEENNEDAESDTVPADPTYQKKVEEAMRKWIEATECRRDVSDAYFDNPLHTTDLIVPCCDLCVLKKVANGHVELTPAEANLMMLYDHIRSREVLAAPATNGLAQQAEESGDDGHATGATDLQATKRARHPGARRKERLEACRNALMNWRQKTWQAGYKDCIWGPNVLLPDPILTKIATRTQIRTLCDIKEGIPEWIWADEYGEAVLKLLEPIDRSWCKENEQKKAENKAKRSKVSAERKSIRDEERLAKARASTAQRRVASSSHPALRQVYPALSPSRQTAPQPTTYSIQYYPHPVQYAAAYPVPGYPPLSFNPYHPPSS</sequence>
<name>A0ACC0ULV6_9AGAM</name>
<keyword evidence="2" id="KW-1185">Reference proteome</keyword>
<keyword evidence="1" id="KW-0378">Hydrolase</keyword>
<protein>
    <submittedName>
        <fullName evidence="1">P-loop containing nucleoside triphosphate hydrolase protein</fullName>
    </submittedName>
</protein>
<dbReference type="EMBL" id="JAGFNK010000007">
    <property type="protein sequence ID" value="KAI9512673.1"/>
    <property type="molecule type" value="Genomic_DNA"/>
</dbReference>
<dbReference type="Proteomes" id="UP001207468">
    <property type="component" value="Unassembled WGS sequence"/>
</dbReference>
<organism evidence="1 2">
    <name type="scientific">Russula earlei</name>
    <dbReference type="NCBI Taxonomy" id="71964"/>
    <lineage>
        <taxon>Eukaryota</taxon>
        <taxon>Fungi</taxon>
        <taxon>Dikarya</taxon>
        <taxon>Basidiomycota</taxon>
        <taxon>Agaricomycotina</taxon>
        <taxon>Agaricomycetes</taxon>
        <taxon>Russulales</taxon>
        <taxon>Russulaceae</taxon>
        <taxon>Russula</taxon>
    </lineage>
</organism>
<evidence type="ECO:0000313" key="2">
    <source>
        <dbReference type="Proteomes" id="UP001207468"/>
    </source>
</evidence>
<gene>
    <name evidence="1" type="ORF">F5148DRAFT_973238</name>
</gene>